<protein>
    <submittedName>
        <fullName evidence="2">Uncharacterized protein</fullName>
    </submittedName>
</protein>
<feature type="compositionally biased region" description="Basic and acidic residues" evidence="1">
    <location>
        <begin position="1009"/>
        <end position="1022"/>
    </location>
</feature>
<keyword evidence="3" id="KW-1185">Reference proteome</keyword>
<organism evidence="2 3">
    <name type="scientific">Candidula unifasciata</name>
    <dbReference type="NCBI Taxonomy" id="100452"/>
    <lineage>
        <taxon>Eukaryota</taxon>
        <taxon>Metazoa</taxon>
        <taxon>Spiralia</taxon>
        <taxon>Lophotrochozoa</taxon>
        <taxon>Mollusca</taxon>
        <taxon>Gastropoda</taxon>
        <taxon>Heterobranchia</taxon>
        <taxon>Euthyneura</taxon>
        <taxon>Panpulmonata</taxon>
        <taxon>Eupulmonata</taxon>
        <taxon>Stylommatophora</taxon>
        <taxon>Helicina</taxon>
        <taxon>Helicoidea</taxon>
        <taxon>Geomitridae</taxon>
        <taxon>Candidula</taxon>
    </lineage>
</organism>
<feature type="region of interest" description="Disordered" evidence="1">
    <location>
        <begin position="1124"/>
        <end position="1204"/>
    </location>
</feature>
<feature type="compositionally biased region" description="Basic and acidic residues" evidence="1">
    <location>
        <begin position="974"/>
        <end position="1000"/>
    </location>
</feature>
<reference evidence="2" key="1">
    <citation type="submission" date="2021-04" db="EMBL/GenBank/DDBJ databases">
        <authorList>
            <consortium name="Molecular Ecology Group"/>
        </authorList>
    </citation>
    <scope>NUCLEOTIDE SEQUENCE</scope>
</reference>
<gene>
    <name evidence="2" type="ORF">CUNI_LOCUS3158</name>
</gene>
<feature type="region of interest" description="Disordered" evidence="1">
    <location>
        <begin position="695"/>
        <end position="722"/>
    </location>
</feature>
<feature type="compositionally biased region" description="Polar residues" evidence="1">
    <location>
        <begin position="1023"/>
        <end position="1038"/>
    </location>
</feature>
<feature type="region of interest" description="Disordered" evidence="1">
    <location>
        <begin position="313"/>
        <end position="334"/>
    </location>
</feature>
<feature type="compositionally biased region" description="Low complexity" evidence="1">
    <location>
        <begin position="78"/>
        <end position="100"/>
    </location>
</feature>
<feature type="non-terminal residue" evidence="2">
    <location>
        <position position="1313"/>
    </location>
</feature>
<sequence length="1313" mass="144219">DVIFFFLIQRGITPPPSSSQPNLGCQEPTAMMTIQTKITDCSSHQREDIGSPSEMMRSHSILKDEFILEESRPKEIFSGSDPASSTSSGSLSSSSPRDLSFPQPSPTRSLRHDLTLSTLQEQHISTSFLVSETLANADGKPLIMKPHKRLRRRSDNSLSSSLESDIDELRTDKAVSRSNSLKKSDGRPGRINQEPTTLPSPFAVFKSQSMESISPRVHSESSFHQLVSAAGTEKSNSEGNLDSVPNEHLRIVSAGPCHSTSNKNAAQSAAIENPAKYIKASKKLVIKPVIGKTRALTKTRVDSSKSLLLDASVKKRDGSDQRPEHKSVTDAQLKSVSRNVKDSLVADAIKPQVKTNCGAKNKLVATLSREHSTIKTSSVTDGLSTHSSSPLNPQVSRPTNLTTSVIIDEPARKLSCGMEQIFNTEEPNKPKGVNKQRCKTNILLQQLSIKEQNCVEKETKQCLVTETVGEECKRKSDKFVQFNMQKNVQSEKNITTAAKCPSSHSRGDMEPTALVAKSGSNGLTLASIEPLEQSVLSGSAKNTISKSISFLQEVDNEKSQVSTDQDSLPKYGYNNKNHYFTTVQPMPNFTPNTSDSHLLPFNNHIYSLASRPNSQLQSTSIDPLISARFQGNAKMTMHAAVEKTDAVICTPFIVNPFEEFLQPHVRDFETSTKDVTVKGKKPSCSKIANKNIKKAVASSKKRQPISILRQTSAGKKQCPKTKDLKIEKELRPKSGRKSVKGQRCKKIERTIENETTPESAKPNTTLVSGIGWQLSTSRAGTSTVEVSSDLHLYSSDSDFSLDLDENENSAYESDHIEEEMLNKEPFHAFSDQVLNSSPKRIEVANQLKPSLNIKPSEGEEVPPMKQKMTVDICGSSEQCSKTSEHNFIGSSKVRVLAISPSEGSPVSNDVEEEMFNMLSPTPEIYLPKPTNISDVEINCQEITSHSAATPQSAEESKRFEDTYLPYNISEEPADSEHQHDSTVVDENNKSKTNIKYEYRPSGKVGRSQSLKEYHNTGKERSDNITVSESYKQQNNAESSCDRNEDVDEIIEEILSTTTSSLTSTIRNCKIRETVSYKSGTHSLTESDKHLLIRMSQSVYASPFHATASLSSKLRSTGALNNLSEAPVSKVSSSDAGDSEESSIRSQSPSPPPLAERQQGHDSGAPSVSNKPPPLIKSSLKEAGTSKSVILGRSSSSREHGRHYQNSVSSFLKSLARRMCFSGTRITDEGAKQLFKILSNFKNMGLQASANFIERSGGSAKCLSRNVRNRFESNDHSRSPSVLASASFRSKGRFQEVKDDAEIRISLQVTDDIS</sequence>
<accession>A0A8S3YRM3</accession>
<proteinExistence type="predicted"/>
<feature type="region of interest" description="Disordered" evidence="1">
    <location>
        <begin position="374"/>
        <end position="398"/>
    </location>
</feature>
<dbReference type="Proteomes" id="UP000678393">
    <property type="component" value="Unassembled WGS sequence"/>
</dbReference>
<dbReference type="EMBL" id="CAJHNH020000427">
    <property type="protein sequence ID" value="CAG5117600.1"/>
    <property type="molecule type" value="Genomic_DNA"/>
</dbReference>
<feature type="region of interest" description="Disordered" evidence="1">
    <location>
        <begin position="970"/>
        <end position="1043"/>
    </location>
</feature>
<evidence type="ECO:0000313" key="3">
    <source>
        <dbReference type="Proteomes" id="UP000678393"/>
    </source>
</evidence>
<name>A0A8S3YRM3_9EUPU</name>
<comment type="caution">
    <text evidence="2">The sequence shown here is derived from an EMBL/GenBank/DDBJ whole genome shotgun (WGS) entry which is preliminary data.</text>
</comment>
<evidence type="ECO:0000256" key="1">
    <source>
        <dbReference type="SAM" id="MobiDB-lite"/>
    </source>
</evidence>
<evidence type="ECO:0000313" key="2">
    <source>
        <dbReference type="EMBL" id="CAG5117600.1"/>
    </source>
</evidence>
<feature type="region of interest" description="Disordered" evidence="1">
    <location>
        <begin position="145"/>
        <end position="200"/>
    </location>
</feature>
<feature type="compositionally biased region" description="Basic and acidic residues" evidence="1">
    <location>
        <begin position="313"/>
        <end position="328"/>
    </location>
</feature>
<feature type="non-terminal residue" evidence="2">
    <location>
        <position position="1"/>
    </location>
</feature>
<feature type="region of interest" description="Disordered" evidence="1">
    <location>
        <begin position="75"/>
        <end position="110"/>
    </location>
</feature>